<dbReference type="AlphaFoldDB" id="A0AAE1G561"/>
<protein>
    <recommendedName>
        <fullName evidence="1">PiggyBac transposable element-derived protein domain-containing protein</fullName>
    </recommendedName>
</protein>
<dbReference type="Pfam" id="PF13843">
    <property type="entry name" value="DDE_Tnp_1_7"/>
    <property type="match status" value="1"/>
</dbReference>
<feature type="domain" description="PiggyBac transposable element-derived protein" evidence="1">
    <location>
        <begin position="3"/>
        <end position="285"/>
    </location>
</feature>
<evidence type="ECO:0000313" key="2">
    <source>
        <dbReference type="EMBL" id="KAK3883398.1"/>
    </source>
</evidence>
<dbReference type="InterPro" id="IPR052638">
    <property type="entry name" value="PiggyBac_TE-derived"/>
</dbReference>
<dbReference type="EMBL" id="JAWQEG010000994">
    <property type="protein sequence ID" value="KAK3883398.1"/>
    <property type="molecule type" value="Genomic_DNA"/>
</dbReference>
<evidence type="ECO:0000313" key="3">
    <source>
        <dbReference type="Proteomes" id="UP001286313"/>
    </source>
</evidence>
<dbReference type="GO" id="GO:0043565">
    <property type="term" value="F:sequence-specific DNA binding"/>
    <property type="evidence" value="ECO:0007669"/>
    <property type="project" value="TreeGrafter"/>
</dbReference>
<sequence>MKRTIHLNDNTQISGTVDRFFKVRPIFTFLNTMFRAELQTQKQSVDEVMVAYKGKTAGNLRQYIKNKPDKWGFKLFARASEDGFIHDMVLYQGKTMLQAHGLPLSPEQEAMGSTSQIVSVLASTMSSSTITAIFADNFFTSLDLVCYLKDINCRYTGTVRENRMGKPPLKPVKEMEKKIVPRGTIDYVSSDDGILVVRWKDNKVVTLLSTDMGVEPVSSVYRYSSEGKRKDEVRCPAVIKSYNTNMGGIDNNDILVHLYRTPMKSKRWYLRLFAYAIDVSLTNAWIMYKRDCKALAEDTMPFKSFKIQLGR</sequence>
<keyword evidence="3" id="KW-1185">Reference proteome</keyword>
<dbReference type="PANTHER" id="PTHR47055:SF3">
    <property type="entry name" value="PHORBOL-ESTER_DAG-TYPE DOMAIN-CONTAINING PROTEIN"/>
    <property type="match status" value="1"/>
</dbReference>
<reference evidence="2" key="1">
    <citation type="submission" date="2023-10" db="EMBL/GenBank/DDBJ databases">
        <title>Genome assemblies of two species of porcelain crab, Petrolisthes cinctipes and Petrolisthes manimaculis (Anomura: Porcellanidae).</title>
        <authorList>
            <person name="Angst P."/>
        </authorList>
    </citation>
    <scope>NUCLEOTIDE SEQUENCE</scope>
    <source>
        <strain evidence="2">PB745_01</strain>
        <tissue evidence="2">Gill</tissue>
    </source>
</reference>
<organism evidence="2 3">
    <name type="scientific">Petrolisthes cinctipes</name>
    <name type="common">Flat porcelain crab</name>
    <dbReference type="NCBI Taxonomy" id="88211"/>
    <lineage>
        <taxon>Eukaryota</taxon>
        <taxon>Metazoa</taxon>
        <taxon>Ecdysozoa</taxon>
        <taxon>Arthropoda</taxon>
        <taxon>Crustacea</taxon>
        <taxon>Multicrustacea</taxon>
        <taxon>Malacostraca</taxon>
        <taxon>Eumalacostraca</taxon>
        <taxon>Eucarida</taxon>
        <taxon>Decapoda</taxon>
        <taxon>Pleocyemata</taxon>
        <taxon>Anomura</taxon>
        <taxon>Galatheoidea</taxon>
        <taxon>Porcellanidae</taxon>
        <taxon>Petrolisthes</taxon>
    </lineage>
</organism>
<evidence type="ECO:0000259" key="1">
    <source>
        <dbReference type="Pfam" id="PF13843"/>
    </source>
</evidence>
<dbReference type="Proteomes" id="UP001286313">
    <property type="component" value="Unassembled WGS sequence"/>
</dbReference>
<proteinExistence type="predicted"/>
<dbReference type="InterPro" id="IPR029526">
    <property type="entry name" value="PGBD"/>
</dbReference>
<accession>A0AAE1G561</accession>
<comment type="caution">
    <text evidence="2">The sequence shown here is derived from an EMBL/GenBank/DDBJ whole genome shotgun (WGS) entry which is preliminary data.</text>
</comment>
<dbReference type="PANTHER" id="PTHR47055">
    <property type="entry name" value="DDE_TNP_1_7 DOMAIN-CONTAINING PROTEIN"/>
    <property type="match status" value="1"/>
</dbReference>
<name>A0AAE1G561_PETCI</name>
<gene>
    <name evidence="2" type="ORF">Pcinc_012299</name>
</gene>